<dbReference type="OrthoDB" id="9798176at2"/>
<evidence type="ECO:0000256" key="8">
    <source>
        <dbReference type="ARBA" id="ARBA00023118"/>
    </source>
</evidence>
<dbReference type="Gene3D" id="3.30.70.240">
    <property type="match status" value="1"/>
</dbReference>
<dbReference type="STRING" id="1622118.Lupro_02565"/>
<dbReference type="AlphaFoldDB" id="A0A0X8G530"/>
<dbReference type="SUPFAM" id="SSF143430">
    <property type="entry name" value="TTP0101/SSO1404-like"/>
    <property type="match status" value="1"/>
</dbReference>
<feature type="binding site" evidence="9">
    <location>
        <position position="7"/>
    </location>
    <ligand>
        <name>Mg(2+)</name>
        <dbReference type="ChEBI" id="CHEBI:18420"/>
        <note>catalytic</note>
    </ligand>
</feature>
<comment type="subunit">
    <text evidence="9">Homodimer, forms a heterotetramer with a Cas1 homodimer.</text>
</comment>
<dbReference type="GO" id="GO:0016787">
    <property type="term" value="F:hydrolase activity"/>
    <property type="evidence" value="ECO:0007669"/>
    <property type="project" value="UniProtKB-KW"/>
</dbReference>
<dbReference type="NCBIfam" id="TIGR01573">
    <property type="entry name" value="cas2"/>
    <property type="match status" value="1"/>
</dbReference>
<keyword evidence="4 9" id="KW-0479">Metal-binding</keyword>
<dbReference type="GO" id="GO:0004521">
    <property type="term" value="F:RNA endonuclease activity"/>
    <property type="evidence" value="ECO:0007669"/>
    <property type="project" value="InterPro"/>
</dbReference>
<dbReference type="InterPro" id="IPR019199">
    <property type="entry name" value="Virulence_VapD/CRISPR_Cas2"/>
</dbReference>
<dbReference type="KEGG" id="lut:Lupro_02565"/>
<keyword evidence="3 9" id="KW-0540">Nuclease</keyword>
<dbReference type="RefSeq" id="WP_068206019.1">
    <property type="nucleotide sequence ID" value="NZ_CP013355.1"/>
</dbReference>
<reference evidence="10 11" key="2">
    <citation type="journal article" date="2016" name="Int. J. Syst. Evol. Microbiol.">
        <title>Lutibacter profundi sp. nov., isolated from a deep-sea hydrothermal system on the Arctic Mid-Ocean Ridge and emended description of the genus Lutibacter.</title>
        <authorList>
            <person name="Le Moine Bauer S."/>
            <person name="Roalkvam I."/>
            <person name="Steen I.H."/>
            <person name="Dahle H."/>
        </authorList>
    </citation>
    <scope>NUCLEOTIDE SEQUENCE [LARGE SCALE GENOMIC DNA]</scope>
    <source>
        <strain evidence="10 11">LP1</strain>
    </source>
</reference>
<dbReference type="GO" id="GO:0051607">
    <property type="term" value="P:defense response to virus"/>
    <property type="evidence" value="ECO:0007669"/>
    <property type="project" value="UniProtKB-UniRule"/>
</dbReference>
<evidence type="ECO:0000256" key="1">
    <source>
        <dbReference type="ARBA" id="ARBA00001946"/>
    </source>
</evidence>
<comment type="cofactor">
    <cofactor evidence="1 9">
        <name>Mg(2+)</name>
        <dbReference type="ChEBI" id="CHEBI:18420"/>
    </cofactor>
</comment>
<keyword evidence="7 9" id="KW-0460">Magnesium</keyword>
<evidence type="ECO:0000313" key="10">
    <source>
        <dbReference type="EMBL" id="AMC10202.1"/>
    </source>
</evidence>
<dbReference type="PANTHER" id="PTHR34405">
    <property type="entry name" value="CRISPR-ASSOCIATED ENDORIBONUCLEASE CAS2"/>
    <property type="match status" value="1"/>
</dbReference>
<evidence type="ECO:0000256" key="6">
    <source>
        <dbReference type="ARBA" id="ARBA00022801"/>
    </source>
</evidence>
<dbReference type="EC" id="3.1.-.-" evidence="9"/>
<keyword evidence="5 9" id="KW-0255">Endonuclease</keyword>
<dbReference type="GO" id="GO:0046872">
    <property type="term" value="F:metal ion binding"/>
    <property type="evidence" value="ECO:0007669"/>
    <property type="project" value="UniProtKB-UniRule"/>
</dbReference>
<keyword evidence="6 9" id="KW-0378">Hydrolase</keyword>
<proteinExistence type="inferred from homology"/>
<dbReference type="Pfam" id="PF09827">
    <property type="entry name" value="CRISPR_Cas2"/>
    <property type="match status" value="1"/>
</dbReference>
<dbReference type="EMBL" id="CP013355">
    <property type="protein sequence ID" value="AMC10202.1"/>
    <property type="molecule type" value="Genomic_DNA"/>
</dbReference>
<evidence type="ECO:0000256" key="7">
    <source>
        <dbReference type="ARBA" id="ARBA00022842"/>
    </source>
</evidence>
<organism evidence="10 11">
    <name type="scientific">Lutibacter profundi</name>
    <dbReference type="NCBI Taxonomy" id="1622118"/>
    <lineage>
        <taxon>Bacteria</taxon>
        <taxon>Pseudomonadati</taxon>
        <taxon>Bacteroidota</taxon>
        <taxon>Flavobacteriia</taxon>
        <taxon>Flavobacteriales</taxon>
        <taxon>Flavobacteriaceae</taxon>
        <taxon>Lutibacter</taxon>
    </lineage>
</organism>
<dbReference type="HAMAP" id="MF_01471">
    <property type="entry name" value="Cas2"/>
    <property type="match status" value="1"/>
</dbReference>
<evidence type="ECO:0000256" key="4">
    <source>
        <dbReference type="ARBA" id="ARBA00022723"/>
    </source>
</evidence>
<keyword evidence="8 9" id="KW-0051">Antiviral defense</keyword>
<evidence type="ECO:0000256" key="5">
    <source>
        <dbReference type="ARBA" id="ARBA00022759"/>
    </source>
</evidence>
<evidence type="ECO:0000313" key="11">
    <source>
        <dbReference type="Proteomes" id="UP000059672"/>
    </source>
</evidence>
<keyword evidence="11" id="KW-1185">Reference proteome</keyword>
<protein>
    <recommendedName>
        <fullName evidence="9">CRISPR-associated endoribonuclease Cas2</fullName>
        <ecNumber evidence="9">3.1.-.-</ecNumber>
    </recommendedName>
</protein>
<name>A0A0X8G530_9FLAO</name>
<accession>A0A0X8G530</accession>
<evidence type="ECO:0000256" key="3">
    <source>
        <dbReference type="ARBA" id="ARBA00022722"/>
    </source>
</evidence>
<dbReference type="Proteomes" id="UP000059672">
    <property type="component" value="Chromosome"/>
</dbReference>
<sequence>MYLILYDITETPIRTKVAKLLEKEGYERIQFSVFIAPFNPSKNRLWLKLEKLLATTKDNKIFCLKITEENFYKIKTIGKFEIDLDYLSGNKSSLII</sequence>
<evidence type="ECO:0000256" key="2">
    <source>
        <dbReference type="ARBA" id="ARBA00009959"/>
    </source>
</evidence>
<gene>
    <name evidence="9" type="primary">cas2</name>
    <name evidence="10" type="ORF">Lupro_02565</name>
</gene>
<reference evidence="11" key="1">
    <citation type="submission" date="2015-12" db="EMBL/GenBank/DDBJ databases">
        <title>Complete genome sequence of Lutibacter profundus strain LP1.</title>
        <authorList>
            <person name="Wissuwa J."/>
            <person name="Le Moine Bauer S."/>
            <person name="Stokke R."/>
            <person name="Dahle H."/>
            <person name="Steen I.H."/>
        </authorList>
    </citation>
    <scope>NUCLEOTIDE SEQUENCE [LARGE SCALE GENOMIC DNA]</scope>
    <source>
        <strain evidence="11">LP1</strain>
    </source>
</reference>
<evidence type="ECO:0000256" key="9">
    <source>
        <dbReference type="HAMAP-Rule" id="MF_01471"/>
    </source>
</evidence>
<dbReference type="GO" id="GO:0043571">
    <property type="term" value="P:maintenance of CRISPR repeat elements"/>
    <property type="evidence" value="ECO:0007669"/>
    <property type="project" value="UniProtKB-UniRule"/>
</dbReference>
<dbReference type="InterPro" id="IPR021127">
    <property type="entry name" value="CRISPR_associated_Cas2"/>
</dbReference>
<comment type="similarity">
    <text evidence="2 9">Belongs to the CRISPR-associated endoribonuclease Cas2 protein family.</text>
</comment>
<dbReference type="PANTHER" id="PTHR34405:SF3">
    <property type="entry name" value="CRISPR-ASSOCIATED ENDORIBONUCLEASE CAS2 3"/>
    <property type="match status" value="1"/>
</dbReference>
<comment type="function">
    <text evidence="9">CRISPR (clustered regularly interspaced short palindromic repeat), is an adaptive immune system that provides protection against mobile genetic elements (viruses, transposable elements and conjugative plasmids). CRISPR clusters contain sequences complementary to antecedent mobile elements and target invading nucleic acids. CRISPR clusters are transcribed and processed into CRISPR RNA (crRNA). Functions as a ssRNA-specific endoribonuclease. Involved in the integration of spacer DNA into the CRISPR cassette.</text>
</comment>